<evidence type="ECO:0000313" key="1">
    <source>
        <dbReference type="EMBL" id="KAL3285407.1"/>
    </source>
</evidence>
<comment type="caution">
    <text evidence="1">The sequence shown here is derived from an EMBL/GenBank/DDBJ whole genome shotgun (WGS) entry which is preliminary data.</text>
</comment>
<dbReference type="Proteomes" id="UP001516400">
    <property type="component" value="Unassembled WGS sequence"/>
</dbReference>
<proteinExistence type="predicted"/>
<name>A0ABD2P427_9CUCU</name>
<dbReference type="SUPFAM" id="SSF56091">
    <property type="entry name" value="DNA ligase/mRNA capping enzyme, catalytic domain"/>
    <property type="match status" value="1"/>
</dbReference>
<accession>A0ABD2P427</accession>
<dbReference type="Gene3D" id="3.30.470.30">
    <property type="entry name" value="DNA ligase/mRNA capping enzyme"/>
    <property type="match status" value="1"/>
</dbReference>
<keyword evidence="2" id="KW-1185">Reference proteome</keyword>
<evidence type="ECO:0000313" key="2">
    <source>
        <dbReference type="Proteomes" id="UP001516400"/>
    </source>
</evidence>
<gene>
    <name evidence="1" type="ORF">HHI36_019509</name>
</gene>
<sequence length="276" mass="32511">MRIKCLELWRIPDLSKKTFVIDNEIVNDLLVEFVLKTDWLKVPAIMIENEERLKKIFETAEDWSFCALYSSTKRNVCNFYAGFGTRTCKWQNGKWIKVKNLKLTRGTLLYGELVKEVVCSNKSDEEFGHSFRYSFHIIDAIYLGNIYLINHKFHERMELINMYAESINQEFQEKQVHIRKKPIISVTNLHSSIIWKHNNNISSFTTILPTVGFNSVQESQDVNSMLFMKHREDHSLQSTFVLRVQLCLEEVQDTGLFNILINHVKESLDNRVNRKI</sequence>
<dbReference type="EMBL" id="JABFTP020000165">
    <property type="protein sequence ID" value="KAL3285407.1"/>
    <property type="molecule type" value="Genomic_DNA"/>
</dbReference>
<organism evidence="1 2">
    <name type="scientific">Cryptolaemus montrouzieri</name>
    <dbReference type="NCBI Taxonomy" id="559131"/>
    <lineage>
        <taxon>Eukaryota</taxon>
        <taxon>Metazoa</taxon>
        <taxon>Ecdysozoa</taxon>
        <taxon>Arthropoda</taxon>
        <taxon>Hexapoda</taxon>
        <taxon>Insecta</taxon>
        <taxon>Pterygota</taxon>
        <taxon>Neoptera</taxon>
        <taxon>Endopterygota</taxon>
        <taxon>Coleoptera</taxon>
        <taxon>Polyphaga</taxon>
        <taxon>Cucujiformia</taxon>
        <taxon>Coccinelloidea</taxon>
        <taxon>Coccinellidae</taxon>
        <taxon>Scymninae</taxon>
        <taxon>Scymnini</taxon>
        <taxon>Cryptolaemus</taxon>
    </lineage>
</organism>
<dbReference type="AlphaFoldDB" id="A0ABD2P427"/>
<reference evidence="1 2" key="1">
    <citation type="journal article" date="2021" name="BMC Biol.">
        <title>Horizontally acquired antibacterial genes associated with adaptive radiation of ladybird beetles.</title>
        <authorList>
            <person name="Li H.S."/>
            <person name="Tang X.F."/>
            <person name="Huang Y.H."/>
            <person name="Xu Z.Y."/>
            <person name="Chen M.L."/>
            <person name="Du X.Y."/>
            <person name="Qiu B.Y."/>
            <person name="Chen P.T."/>
            <person name="Zhang W."/>
            <person name="Slipinski A."/>
            <person name="Escalona H.E."/>
            <person name="Waterhouse R.M."/>
            <person name="Zwick A."/>
            <person name="Pang H."/>
        </authorList>
    </citation>
    <scope>NUCLEOTIDE SEQUENCE [LARGE SCALE GENOMIC DNA]</scope>
    <source>
        <strain evidence="1">SYSU2018</strain>
    </source>
</reference>
<protein>
    <submittedName>
        <fullName evidence="1">Uncharacterized protein</fullName>
    </submittedName>
</protein>